<evidence type="ECO:0000313" key="4">
    <source>
        <dbReference type="Proteomes" id="UP001194714"/>
    </source>
</evidence>
<accession>A0ABS0B373</accession>
<keyword evidence="2" id="KW-0732">Signal</keyword>
<proteinExistence type="predicted"/>
<evidence type="ECO:0000256" key="2">
    <source>
        <dbReference type="SAM" id="SignalP"/>
    </source>
</evidence>
<dbReference type="Proteomes" id="UP001194714">
    <property type="component" value="Unassembled WGS sequence"/>
</dbReference>
<feature type="chain" id="PRO_5046776521" description="DUF4136 domain-containing protein" evidence="2">
    <location>
        <begin position="17"/>
        <end position="230"/>
    </location>
</feature>
<evidence type="ECO:0008006" key="5">
    <source>
        <dbReference type="Google" id="ProtNLM"/>
    </source>
</evidence>
<comment type="caution">
    <text evidence="3">The sequence shown here is derived from an EMBL/GenBank/DDBJ whole genome shotgun (WGS) entry which is preliminary data.</text>
</comment>
<keyword evidence="4" id="KW-1185">Reference proteome</keyword>
<keyword evidence="1" id="KW-0175">Coiled coil</keyword>
<reference evidence="3 4" key="1">
    <citation type="submission" date="2020-01" db="EMBL/GenBank/DDBJ databases">
        <title>Draft genome sequence of Cand. Neptunochlamydia vexilliferae K9.</title>
        <authorList>
            <person name="Schulz F."/>
            <person name="Koestlbacher S."/>
            <person name="Wascher F."/>
            <person name="Pizzetti I."/>
            <person name="Horn M."/>
        </authorList>
    </citation>
    <scope>NUCLEOTIDE SEQUENCE [LARGE SCALE GENOMIC DNA]</scope>
    <source>
        <strain evidence="3 4">K9</strain>
    </source>
</reference>
<sequence>MYRVILKIFLAFSMLAAIFSSCTRYYHIEANTFVDSKTIPNGFHPGSSFAIHPFEKEQTFLEKEVSQKIEQILVDKGYHVVPPNKADYYLTFSISMTSSTHIVQVPEYVPGKTKTKKGSYGGIEYEEEITEDGDVIYVPEEQTLYHGELIVIAYDPILYKHSKEDSKIWEGTAINSDENKDLRQVVDYLLVSLFEYFGKGTKRSIEVEIQENSEEVKKLRDQMVGLLRSS</sequence>
<evidence type="ECO:0000256" key="1">
    <source>
        <dbReference type="SAM" id="Coils"/>
    </source>
</evidence>
<feature type="signal peptide" evidence="2">
    <location>
        <begin position="1"/>
        <end position="16"/>
    </location>
</feature>
<gene>
    <name evidence="3" type="ORF">NEPTK9_001566</name>
</gene>
<feature type="coiled-coil region" evidence="1">
    <location>
        <begin position="202"/>
        <end position="229"/>
    </location>
</feature>
<name>A0ABS0B373_9BACT</name>
<dbReference type="EMBL" id="JAAEJV010000066">
    <property type="protein sequence ID" value="MBF5060040.1"/>
    <property type="molecule type" value="Genomic_DNA"/>
</dbReference>
<dbReference type="RefSeq" id="WP_194848371.1">
    <property type="nucleotide sequence ID" value="NZ_JAAEJV010000066.1"/>
</dbReference>
<dbReference type="Gene3D" id="3.30.160.670">
    <property type="match status" value="1"/>
</dbReference>
<organism evidence="3 4">
    <name type="scientific">Candidatus Neptunichlamydia vexilliferae</name>
    <dbReference type="NCBI Taxonomy" id="1651774"/>
    <lineage>
        <taxon>Bacteria</taxon>
        <taxon>Pseudomonadati</taxon>
        <taxon>Chlamydiota</taxon>
        <taxon>Chlamydiia</taxon>
        <taxon>Parachlamydiales</taxon>
        <taxon>Simkaniaceae</taxon>
        <taxon>Candidatus Neptunichlamydia</taxon>
    </lineage>
</organism>
<evidence type="ECO:0000313" key="3">
    <source>
        <dbReference type="EMBL" id="MBF5060040.1"/>
    </source>
</evidence>
<dbReference type="PROSITE" id="PS51257">
    <property type="entry name" value="PROKAR_LIPOPROTEIN"/>
    <property type="match status" value="1"/>
</dbReference>
<protein>
    <recommendedName>
        <fullName evidence="5">DUF4136 domain-containing protein</fullName>
    </recommendedName>
</protein>